<reference evidence="3 5" key="2">
    <citation type="submission" date="2016-11" db="EMBL/GenBank/DDBJ databases">
        <title>Whole genomes of Flavobacteriaceae.</title>
        <authorList>
            <person name="Stine C."/>
            <person name="Li C."/>
            <person name="Tadesse D."/>
        </authorList>
    </citation>
    <scope>NUCLEOTIDE SEQUENCE [LARGE SCALE GENOMIC DNA]</scope>
    <source>
        <strain evidence="3 5">ATCC 51468</strain>
    </source>
</reference>
<proteinExistence type="predicted"/>
<accession>A0A0D0EU68</accession>
<dbReference type="EMBL" id="JPRK01000011">
    <property type="protein sequence ID" value="KIO52298.1"/>
    <property type="molecule type" value="Genomic_DNA"/>
</dbReference>
<feature type="transmembrane region" description="Helical" evidence="1">
    <location>
        <begin position="70"/>
        <end position="93"/>
    </location>
</feature>
<evidence type="ECO:0000313" key="4">
    <source>
        <dbReference type="Proteomes" id="UP000032061"/>
    </source>
</evidence>
<evidence type="ECO:0000256" key="1">
    <source>
        <dbReference type="SAM" id="Phobius"/>
    </source>
</evidence>
<evidence type="ECO:0000313" key="5">
    <source>
        <dbReference type="Proteomes" id="UP000198302"/>
    </source>
</evidence>
<evidence type="ECO:0000313" key="2">
    <source>
        <dbReference type="EMBL" id="KIO52298.1"/>
    </source>
</evidence>
<sequence length="98" mass="11346">MIRKLSNIFEFFKTTLVVNLIVCAIAVLLGGFDYFFIMFLSFGFLMSIGFKELYRKNDYLFYANNGISKIQLLVLSYFLTFCTTVLIGLVTFLSSRIF</sequence>
<comment type="caution">
    <text evidence="2">The sequence shown here is derived from an EMBL/GenBank/DDBJ whole genome shotgun (WGS) entry which is preliminary data.</text>
</comment>
<feature type="transmembrane region" description="Helical" evidence="1">
    <location>
        <begin position="20"/>
        <end position="50"/>
    </location>
</feature>
<keyword evidence="1" id="KW-0472">Membrane</keyword>
<evidence type="ECO:0000313" key="3">
    <source>
        <dbReference type="EMBL" id="OXA87144.1"/>
    </source>
</evidence>
<dbReference type="Proteomes" id="UP000032061">
    <property type="component" value="Unassembled WGS sequence"/>
</dbReference>
<keyword evidence="1" id="KW-0812">Transmembrane</keyword>
<name>A0A0D0EU68_9FLAO</name>
<gene>
    <name evidence="3" type="ORF">B0A73_12605</name>
    <name evidence="2" type="ORF">IW18_14355</name>
</gene>
<organism evidence="2 4">
    <name type="scientific">Flavobacterium hibernum</name>
    <dbReference type="NCBI Taxonomy" id="37752"/>
    <lineage>
        <taxon>Bacteria</taxon>
        <taxon>Pseudomonadati</taxon>
        <taxon>Bacteroidota</taxon>
        <taxon>Flavobacteriia</taxon>
        <taxon>Flavobacteriales</taxon>
        <taxon>Flavobacteriaceae</taxon>
        <taxon>Flavobacterium</taxon>
    </lineage>
</organism>
<dbReference type="Proteomes" id="UP000198302">
    <property type="component" value="Unassembled WGS sequence"/>
</dbReference>
<dbReference type="AlphaFoldDB" id="A0A0D0EU68"/>
<protein>
    <submittedName>
        <fullName evidence="2">Uncharacterized protein</fullName>
    </submittedName>
</protein>
<dbReference type="STRING" id="37752.IW18_14355"/>
<keyword evidence="1" id="KW-1133">Transmembrane helix</keyword>
<dbReference type="EMBL" id="MUGX01000013">
    <property type="protein sequence ID" value="OXA87144.1"/>
    <property type="molecule type" value="Genomic_DNA"/>
</dbReference>
<keyword evidence="5" id="KW-1185">Reference proteome</keyword>
<reference evidence="2 4" key="1">
    <citation type="submission" date="2015-01" db="EMBL/GenBank/DDBJ databases">
        <title>Genome of Flavobacterium hibernum DSM 12611.</title>
        <authorList>
            <person name="Stropko S.J."/>
            <person name="Pipes S.E."/>
            <person name="Newman J.D."/>
        </authorList>
    </citation>
    <scope>NUCLEOTIDE SEQUENCE [LARGE SCALE GENOMIC DNA]</scope>
    <source>
        <strain evidence="2 4">DSM 12611</strain>
    </source>
</reference>